<dbReference type="eggNOG" id="KOG4177">
    <property type="taxonomic scope" value="Eukaryota"/>
</dbReference>
<dbReference type="InParanoid" id="B3S843"/>
<evidence type="ECO:0000313" key="6">
    <source>
        <dbReference type="Proteomes" id="UP000009022"/>
    </source>
</evidence>
<dbReference type="KEGG" id="tad:TRIADDRAFT_60399"/>
<evidence type="ECO:0000313" key="5">
    <source>
        <dbReference type="EMBL" id="EDV21038.1"/>
    </source>
</evidence>
<keyword evidence="1" id="KW-0677">Repeat</keyword>
<dbReference type="InterPro" id="IPR002110">
    <property type="entry name" value="Ankyrin_rpt"/>
</dbReference>
<organism evidence="5 6">
    <name type="scientific">Trichoplax adhaerens</name>
    <name type="common">Trichoplax reptans</name>
    <dbReference type="NCBI Taxonomy" id="10228"/>
    <lineage>
        <taxon>Eukaryota</taxon>
        <taxon>Metazoa</taxon>
        <taxon>Placozoa</taxon>
        <taxon>Uniplacotomia</taxon>
        <taxon>Trichoplacea</taxon>
        <taxon>Trichoplacidae</taxon>
        <taxon>Trichoplax</taxon>
    </lineage>
</organism>
<feature type="compositionally biased region" description="Polar residues" evidence="4">
    <location>
        <begin position="711"/>
        <end position="723"/>
    </location>
</feature>
<feature type="repeat" description="ANK" evidence="3">
    <location>
        <begin position="583"/>
        <end position="615"/>
    </location>
</feature>
<evidence type="ECO:0000256" key="3">
    <source>
        <dbReference type="PROSITE-ProRule" id="PRU00023"/>
    </source>
</evidence>
<dbReference type="SMART" id="SM00248">
    <property type="entry name" value="ANK"/>
    <property type="match status" value="13"/>
</dbReference>
<name>B3S843_TRIAD</name>
<dbReference type="Proteomes" id="UP000009022">
    <property type="component" value="Unassembled WGS sequence"/>
</dbReference>
<dbReference type="PROSITE" id="PS50088">
    <property type="entry name" value="ANK_REPEAT"/>
    <property type="match status" value="4"/>
</dbReference>
<dbReference type="OrthoDB" id="539213at2759"/>
<dbReference type="OMA" id="FWRANLT"/>
<dbReference type="RefSeq" id="XP_002116368.1">
    <property type="nucleotide sequence ID" value="XM_002116332.1"/>
</dbReference>
<keyword evidence="2 3" id="KW-0040">ANK repeat</keyword>
<evidence type="ECO:0000256" key="2">
    <source>
        <dbReference type="ARBA" id="ARBA00023043"/>
    </source>
</evidence>
<gene>
    <name evidence="5" type="ORF">TRIADDRAFT_60399</name>
</gene>
<sequence>MADSCDSQTESVTPINICDFYWRSRLCSNTYRHGDPLIEFSILWPDSATLQDFLENITITHAELKDFCLIALRCGPFDVISCLLKRGFLPNDQQEIFGNYNFTMLHVAALAGNLPVMKELSKQYSSMKRMKDELGRLPEEIASIDSKGSTIVTDRKRNGKKNKLRSPTDTEIKEIFQWLRDPNCYDEFLLKMQLIELDVNRIKDENGDLMLHVAVTQGISHIPFIMALVYLHHASIEATNENGLTPLCVAAKCSHSMLADILICVLGASPNTCNSRIGWSPLHYAAARNDYDTARFLVMRGADVNVEDENGRRPDDVAERNGLCYALLQTGRSNRIENLIQKIMQDCLRQEDLRQSDLCLTDENDCTLLMVAVKQNSLQSIEILTRYKHCPLDAQDGKDELIRRRNCQVRIADISGWLPLHHAAYNAHEEIVSLILSSNDRLVGLAKAQQLCQSTKIGLIITDAQLRRRREIVKPMVFDCCTNGDCDRLYSILEEGDNLSNYVNSNENPIFIAAHNGYTGIVKILIENGVDIRCKEPNSDNTLLHIAAQEGHKTLVEFLIPYINPGKNKRKLAPIDVNALNSTGFTALQLAADKGHREILRIFLENGASTALLDVNGNLYCSEFDGLQVLIDNSRKERMELFKRFCKDKSGLTKLRSEWLIPFDYNLRDENDDTFLMYAAYCGRLDVINFLLEPTVKTKNAVFLDFQSGSTTPASDGQRSSPGTPVGPYTPASLGRSPELKFQHNGKTGGGPARSRSATDSSIEGETARTLAAANNYEQISDATIRRRLSLRRNDSAFSRWSMEDSNADSESYIEGQNIDVRLLPSNEFVCAVNPRDGYTALHRAVQGSDSNVGIVKVLINANNECLNMSENSGNTALHLACQLRRKMIIKALLNFRELDVNIQNENGLLADDLTALTATKQNIKKLRDERTDYQKPMDQADEVAVSSDGTSIDFDVLNAVFKSL</sequence>
<evidence type="ECO:0008006" key="7">
    <source>
        <dbReference type="Google" id="ProtNLM"/>
    </source>
</evidence>
<dbReference type="SUPFAM" id="SSF48403">
    <property type="entry name" value="Ankyrin repeat"/>
    <property type="match status" value="3"/>
</dbReference>
<feature type="region of interest" description="Disordered" evidence="4">
    <location>
        <begin position="711"/>
        <end position="765"/>
    </location>
</feature>
<feature type="repeat" description="ANK" evidence="3">
    <location>
        <begin position="505"/>
        <end position="537"/>
    </location>
</feature>
<dbReference type="HOGENOM" id="CLU_306824_0_0_1"/>
<dbReference type="AlphaFoldDB" id="B3S843"/>
<dbReference type="EMBL" id="DS985255">
    <property type="protein sequence ID" value="EDV21038.1"/>
    <property type="molecule type" value="Genomic_DNA"/>
</dbReference>
<keyword evidence="6" id="KW-1185">Reference proteome</keyword>
<dbReference type="GeneID" id="6757674"/>
<dbReference type="InterPro" id="IPR051165">
    <property type="entry name" value="Multifunctional_ANK_Repeat"/>
</dbReference>
<evidence type="ECO:0000256" key="1">
    <source>
        <dbReference type="ARBA" id="ARBA00022737"/>
    </source>
</evidence>
<dbReference type="PROSITE" id="PS50297">
    <property type="entry name" value="ANK_REP_REGION"/>
    <property type="match status" value="4"/>
</dbReference>
<proteinExistence type="predicted"/>
<dbReference type="Pfam" id="PF12796">
    <property type="entry name" value="Ank_2"/>
    <property type="match status" value="4"/>
</dbReference>
<reference evidence="5 6" key="1">
    <citation type="journal article" date="2008" name="Nature">
        <title>The Trichoplax genome and the nature of placozoans.</title>
        <authorList>
            <person name="Srivastava M."/>
            <person name="Begovic E."/>
            <person name="Chapman J."/>
            <person name="Putnam N.H."/>
            <person name="Hellsten U."/>
            <person name="Kawashima T."/>
            <person name="Kuo A."/>
            <person name="Mitros T."/>
            <person name="Salamov A."/>
            <person name="Carpenter M.L."/>
            <person name="Signorovitch A.Y."/>
            <person name="Moreno M.A."/>
            <person name="Kamm K."/>
            <person name="Grimwood J."/>
            <person name="Schmutz J."/>
            <person name="Shapiro H."/>
            <person name="Grigoriev I.V."/>
            <person name="Buss L.W."/>
            <person name="Schierwater B."/>
            <person name="Dellaporta S.L."/>
            <person name="Rokhsar D.S."/>
        </authorList>
    </citation>
    <scope>NUCLEOTIDE SEQUENCE [LARGE SCALE GENOMIC DNA]</scope>
    <source>
        <strain evidence="5 6">Grell-BS-1999</strain>
    </source>
</reference>
<dbReference type="InterPro" id="IPR036770">
    <property type="entry name" value="Ankyrin_rpt-contain_sf"/>
</dbReference>
<dbReference type="PANTHER" id="PTHR24123:SF33">
    <property type="entry name" value="PROTEIN HOS4"/>
    <property type="match status" value="1"/>
</dbReference>
<evidence type="ECO:0000256" key="4">
    <source>
        <dbReference type="SAM" id="MobiDB-lite"/>
    </source>
</evidence>
<dbReference type="Gene3D" id="1.25.40.20">
    <property type="entry name" value="Ankyrin repeat-containing domain"/>
    <property type="match status" value="4"/>
</dbReference>
<dbReference type="Pfam" id="PF00023">
    <property type="entry name" value="Ank"/>
    <property type="match status" value="1"/>
</dbReference>
<protein>
    <recommendedName>
        <fullName evidence="7">ANK_REP_REGION domain-containing protein</fullName>
    </recommendedName>
</protein>
<dbReference type="CTD" id="6757674"/>
<dbReference type="STRING" id="10228.B3S843"/>
<feature type="repeat" description="ANK" evidence="3">
    <location>
        <begin position="837"/>
        <end position="863"/>
    </location>
</feature>
<dbReference type="PhylomeDB" id="B3S843"/>
<feature type="repeat" description="ANK" evidence="3">
    <location>
        <begin position="277"/>
        <end position="309"/>
    </location>
</feature>
<accession>B3S843</accession>
<dbReference type="PANTHER" id="PTHR24123">
    <property type="entry name" value="ANKYRIN REPEAT-CONTAINING"/>
    <property type="match status" value="1"/>
</dbReference>